<comment type="caution">
    <text evidence="1">The sequence shown here is derived from an EMBL/GenBank/DDBJ whole genome shotgun (WGS) entry which is preliminary data.</text>
</comment>
<accession>A0A1E3X846</accession>
<dbReference type="Proteomes" id="UP000094056">
    <property type="component" value="Unassembled WGS sequence"/>
</dbReference>
<name>A0A1E3X846_9BACT</name>
<evidence type="ECO:0000313" key="1">
    <source>
        <dbReference type="EMBL" id="ODS31806.1"/>
    </source>
</evidence>
<dbReference type="EMBL" id="MAYW01000093">
    <property type="protein sequence ID" value="ODS31806.1"/>
    <property type="molecule type" value="Genomic_DNA"/>
</dbReference>
<protein>
    <submittedName>
        <fullName evidence="1">Uncharacterized protein</fullName>
    </submittedName>
</protein>
<gene>
    <name evidence="1" type="ORF">SCARUB_03054</name>
</gene>
<proteinExistence type="predicted"/>
<feature type="non-terminal residue" evidence="1">
    <location>
        <position position="58"/>
    </location>
</feature>
<dbReference type="AlphaFoldDB" id="A0A1E3X846"/>
<reference evidence="1 2" key="1">
    <citation type="submission" date="2016-07" db="EMBL/GenBank/DDBJ databases">
        <title>Draft genome of Scalindua rubra, obtained from a brine-seawater interface in the Red Sea, sheds light on salt adaptation in anammox bacteria.</title>
        <authorList>
            <person name="Speth D.R."/>
            <person name="Lagkouvardos I."/>
            <person name="Wang Y."/>
            <person name="Qian P.-Y."/>
            <person name="Dutilh B.E."/>
            <person name="Jetten M.S."/>
        </authorList>
    </citation>
    <scope>NUCLEOTIDE SEQUENCE [LARGE SCALE GENOMIC DNA]</scope>
    <source>
        <strain evidence="1">BSI-1</strain>
    </source>
</reference>
<organism evidence="1 2">
    <name type="scientific">Candidatus Scalindua rubra</name>
    <dbReference type="NCBI Taxonomy" id="1872076"/>
    <lineage>
        <taxon>Bacteria</taxon>
        <taxon>Pseudomonadati</taxon>
        <taxon>Planctomycetota</taxon>
        <taxon>Candidatus Brocadiia</taxon>
        <taxon>Candidatus Brocadiales</taxon>
        <taxon>Candidatus Scalinduaceae</taxon>
        <taxon>Candidatus Scalindua</taxon>
    </lineage>
</organism>
<evidence type="ECO:0000313" key="2">
    <source>
        <dbReference type="Proteomes" id="UP000094056"/>
    </source>
</evidence>
<sequence length="58" mass="6852">MAEQAKQYCMGVLKGMYEYDKESQSEFKEWATDIPPECFSYLLDEWKKKLQTKEGFSG</sequence>